<keyword evidence="2" id="KW-1133">Transmembrane helix</keyword>
<keyword evidence="2" id="KW-0812">Transmembrane</keyword>
<dbReference type="AlphaFoldDB" id="A0A1W0X9Y6"/>
<reference evidence="4" key="1">
    <citation type="submission" date="2017-01" db="EMBL/GenBank/DDBJ databases">
        <title>Comparative genomics of anhydrobiosis in the tardigrade Hypsibius dujardini.</title>
        <authorList>
            <person name="Yoshida Y."/>
            <person name="Koutsovoulos G."/>
            <person name="Laetsch D."/>
            <person name="Stevens L."/>
            <person name="Kumar S."/>
            <person name="Horikawa D."/>
            <person name="Ishino K."/>
            <person name="Komine S."/>
            <person name="Tomita M."/>
            <person name="Blaxter M."/>
            <person name="Arakawa K."/>
        </authorList>
    </citation>
    <scope>NUCLEOTIDE SEQUENCE [LARGE SCALE GENOMIC DNA]</scope>
    <source>
        <strain evidence="4">Z151</strain>
    </source>
</reference>
<feature type="transmembrane region" description="Helical" evidence="2">
    <location>
        <begin position="43"/>
        <end position="61"/>
    </location>
</feature>
<comment type="caution">
    <text evidence="3">The sequence shown here is derived from an EMBL/GenBank/DDBJ whole genome shotgun (WGS) entry which is preliminary data.</text>
</comment>
<evidence type="ECO:0000313" key="3">
    <source>
        <dbReference type="EMBL" id="OQV24218.1"/>
    </source>
</evidence>
<evidence type="ECO:0000256" key="2">
    <source>
        <dbReference type="SAM" id="Phobius"/>
    </source>
</evidence>
<organism evidence="3 4">
    <name type="scientific">Hypsibius exemplaris</name>
    <name type="common">Freshwater tardigrade</name>
    <dbReference type="NCBI Taxonomy" id="2072580"/>
    <lineage>
        <taxon>Eukaryota</taxon>
        <taxon>Metazoa</taxon>
        <taxon>Ecdysozoa</taxon>
        <taxon>Tardigrada</taxon>
        <taxon>Eutardigrada</taxon>
        <taxon>Parachela</taxon>
        <taxon>Hypsibioidea</taxon>
        <taxon>Hypsibiidae</taxon>
        <taxon>Hypsibius</taxon>
    </lineage>
</organism>
<feature type="region of interest" description="Disordered" evidence="1">
    <location>
        <begin position="1"/>
        <end position="21"/>
    </location>
</feature>
<keyword evidence="2" id="KW-0472">Membrane</keyword>
<name>A0A1W0X9Y6_HYPEX</name>
<sequence length="70" mass="7481">MGQTTESSPVEGPKPGPVHSLALATTPHVRAFALKGHAEFAEILAELYLTGLFILGVFRLIGYSGSKRRS</sequence>
<dbReference type="Proteomes" id="UP000192578">
    <property type="component" value="Unassembled WGS sequence"/>
</dbReference>
<proteinExistence type="predicted"/>
<accession>A0A1W0X9Y6</accession>
<evidence type="ECO:0000256" key="1">
    <source>
        <dbReference type="SAM" id="MobiDB-lite"/>
    </source>
</evidence>
<keyword evidence="4" id="KW-1185">Reference proteome</keyword>
<evidence type="ECO:0000313" key="4">
    <source>
        <dbReference type="Proteomes" id="UP000192578"/>
    </source>
</evidence>
<dbReference type="EMBL" id="MTYJ01000007">
    <property type="protein sequence ID" value="OQV24218.1"/>
    <property type="molecule type" value="Genomic_DNA"/>
</dbReference>
<protein>
    <submittedName>
        <fullName evidence="3">Uncharacterized protein</fullName>
    </submittedName>
</protein>
<gene>
    <name evidence="3" type="ORF">BV898_01762</name>
</gene>